<comment type="caution">
    <text evidence="1">The sequence shown here is derived from an EMBL/GenBank/DDBJ whole genome shotgun (WGS) entry which is preliminary data.</text>
</comment>
<protein>
    <submittedName>
        <fullName evidence="1">Uncharacterized protein</fullName>
    </submittedName>
</protein>
<evidence type="ECO:0000313" key="1">
    <source>
        <dbReference type="EMBL" id="GAI84027.1"/>
    </source>
</evidence>
<accession>X1RTG8</accession>
<reference evidence="1" key="1">
    <citation type="journal article" date="2014" name="Front. Microbiol.">
        <title>High frequency of phylogenetically diverse reductive dehalogenase-homologous genes in deep subseafloor sedimentary metagenomes.</title>
        <authorList>
            <person name="Kawai M."/>
            <person name="Futagami T."/>
            <person name="Toyoda A."/>
            <person name="Takaki Y."/>
            <person name="Nishi S."/>
            <person name="Hori S."/>
            <person name="Arai W."/>
            <person name="Tsubouchi T."/>
            <person name="Morono Y."/>
            <person name="Uchiyama I."/>
            <person name="Ito T."/>
            <person name="Fujiyama A."/>
            <person name="Inagaki F."/>
            <person name="Takami H."/>
        </authorList>
    </citation>
    <scope>NUCLEOTIDE SEQUENCE</scope>
    <source>
        <strain evidence="1">Expedition CK06-06</strain>
    </source>
</reference>
<organism evidence="1">
    <name type="scientific">marine sediment metagenome</name>
    <dbReference type="NCBI Taxonomy" id="412755"/>
    <lineage>
        <taxon>unclassified sequences</taxon>
        <taxon>metagenomes</taxon>
        <taxon>ecological metagenomes</taxon>
    </lineage>
</organism>
<dbReference type="EMBL" id="BARW01007044">
    <property type="protein sequence ID" value="GAI84027.1"/>
    <property type="molecule type" value="Genomic_DNA"/>
</dbReference>
<gene>
    <name evidence="1" type="ORF">S12H4_14738</name>
</gene>
<name>X1RTG8_9ZZZZ</name>
<proteinExistence type="predicted"/>
<dbReference type="AlphaFoldDB" id="X1RTG8"/>
<sequence>MPIDNPGEVGASTKEFFSSVTYTTANIRQWGDFPTAFLIALNNAAWISFHVPHDFTAIVEAVIIVIPDRTTADADWDIYSDYGASGEAYNTHSEQDVATLYNVTANQLFEVDISGILSALAADDYVGIQLKLADALDAVNVVGVRFKYN</sequence>